<dbReference type="EMBL" id="KP795544">
    <property type="protein sequence ID" value="AKN37673.1"/>
    <property type="molecule type" value="Genomic_DNA"/>
</dbReference>
<accession>A0A0H3ZN09</accession>
<proteinExistence type="predicted"/>
<organism evidence="1">
    <name type="scientific">Vibrio splendidus</name>
    <dbReference type="NCBI Taxonomy" id="29497"/>
    <lineage>
        <taxon>Bacteria</taxon>
        <taxon>Pseudomonadati</taxon>
        <taxon>Pseudomonadota</taxon>
        <taxon>Gammaproteobacteria</taxon>
        <taxon>Vibrionales</taxon>
        <taxon>Vibrionaceae</taxon>
        <taxon>Vibrio</taxon>
    </lineage>
</organism>
<protein>
    <submittedName>
        <fullName evidence="1">Uncharacterized protein</fullName>
    </submittedName>
</protein>
<name>A0A0H3ZN09_VIBSP</name>
<dbReference type="AlphaFoldDB" id="A0A0H3ZN09"/>
<reference evidence="1" key="1">
    <citation type="journal article" date="2015" name="MBio">
        <title>Eco-Evolutionary Dynamics of Episomes among Ecologically Cohesive Bacterial Populations.</title>
        <authorList>
            <person name="Xue H."/>
            <person name="Cordero O.X."/>
            <person name="Camas F.M."/>
            <person name="Trimble W."/>
            <person name="Meyer F."/>
            <person name="Guglielmini J."/>
            <person name="Rocha E.P."/>
            <person name="Polz M.F."/>
        </authorList>
    </citation>
    <scope>NUCLEOTIDE SEQUENCE</scope>
    <source>
        <strain evidence="1">5S_214</strain>
    </source>
</reference>
<evidence type="ECO:0000313" key="1">
    <source>
        <dbReference type="EMBL" id="AKN37673.1"/>
    </source>
</evidence>
<sequence length="53" mass="5937">MQSITDYPHVKGPIKPLGLLLAQNLPFALLDRAQRHGGLHRLILQMNVIGMIH</sequence>